<proteinExistence type="predicted"/>
<dbReference type="Gene3D" id="3.90.550.10">
    <property type="entry name" value="Spore Coat Polysaccharide Biosynthesis Protein SpsA, Chain A"/>
    <property type="match status" value="1"/>
</dbReference>
<keyword evidence="1" id="KW-0460">Magnesium</keyword>
<dbReference type="InterPro" id="IPR029044">
    <property type="entry name" value="Nucleotide-diphossugar_trans"/>
</dbReference>
<dbReference type="PANTHER" id="PTHR43777">
    <property type="entry name" value="MOLYBDENUM COFACTOR CYTIDYLYLTRANSFERASE"/>
    <property type="match status" value="1"/>
</dbReference>
<evidence type="ECO:0000313" key="3">
    <source>
        <dbReference type="EMBL" id="WBO21173.1"/>
    </source>
</evidence>
<dbReference type="Pfam" id="PF12804">
    <property type="entry name" value="NTP_transf_3"/>
    <property type="match status" value="1"/>
</dbReference>
<evidence type="ECO:0000313" key="4">
    <source>
        <dbReference type="Proteomes" id="UP001210865"/>
    </source>
</evidence>
<dbReference type="PANTHER" id="PTHR43777:SF1">
    <property type="entry name" value="MOLYBDENUM COFACTOR CYTIDYLYLTRANSFERASE"/>
    <property type="match status" value="1"/>
</dbReference>
<sequence length="191" mass="19906">MIAANRVALVLLAAGQSTRFGSADKLTALLDAVPLGLQVARRLAPLRFVQRVAVIAAGSPDYRGLGFEIVVNDEPALGQARSIRLGVEAVGEAVDAALILLADMPRVTASHIEALLARYEEGADIVASSNGGIAMPPALFGRVHFESLCILAGDKGARALLDRATLISGPPAMLMDVDTQADLAEARRLSS</sequence>
<dbReference type="InterPro" id="IPR025877">
    <property type="entry name" value="MobA-like_NTP_Trfase"/>
</dbReference>
<dbReference type="CDD" id="cd04182">
    <property type="entry name" value="GT_2_like_f"/>
    <property type="match status" value="1"/>
</dbReference>
<organism evidence="3 4">
    <name type="scientific">Sphingomonas abietis</name>
    <dbReference type="NCBI Taxonomy" id="3012344"/>
    <lineage>
        <taxon>Bacteria</taxon>
        <taxon>Pseudomonadati</taxon>
        <taxon>Pseudomonadota</taxon>
        <taxon>Alphaproteobacteria</taxon>
        <taxon>Sphingomonadales</taxon>
        <taxon>Sphingomonadaceae</taxon>
        <taxon>Sphingomonas</taxon>
    </lineage>
</organism>
<dbReference type="SUPFAM" id="SSF53448">
    <property type="entry name" value="Nucleotide-diphospho-sugar transferases"/>
    <property type="match status" value="1"/>
</dbReference>
<reference evidence="3 4" key="1">
    <citation type="submission" date="2022-12" db="EMBL/GenBank/DDBJ databases">
        <title>Sphingomonas abieness sp. nov., an endophytic bacterium isolated from Abies koreana.</title>
        <authorList>
            <person name="Jiang L."/>
            <person name="Lee J."/>
        </authorList>
    </citation>
    <scope>NUCLEOTIDE SEQUENCE [LARGE SCALE GENOMIC DNA]</scope>
    <source>
        <strain evidence="4">PAMB 00755</strain>
    </source>
</reference>
<dbReference type="Proteomes" id="UP001210865">
    <property type="component" value="Chromosome"/>
</dbReference>
<feature type="domain" description="MobA-like NTP transferase" evidence="2">
    <location>
        <begin position="10"/>
        <end position="163"/>
    </location>
</feature>
<evidence type="ECO:0000256" key="1">
    <source>
        <dbReference type="ARBA" id="ARBA00022842"/>
    </source>
</evidence>
<evidence type="ECO:0000259" key="2">
    <source>
        <dbReference type="Pfam" id="PF12804"/>
    </source>
</evidence>
<protein>
    <submittedName>
        <fullName evidence="3">Nucleotidyltransferase family protein</fullName>
    </submittedName>
</protein>
<name>A0ABY7NI41_9SPHN</name>
<dbReference type="RefSeq" id="WP_270075822.1">
    <property type="nucleotide sequence ID" value="NZ_CP115174.1"/>
</dbReference>
<dbReference type="EMBL" id="CP115174">
    <property type="protein sequence ID" value="WBO21173.1"/>
    <property type="molecule type" value="Genomic_DNA"/>
</dbReference>
<gene>
    <name evidence="3" type="ORF">PBT88_13305</name>
</gene>
<keyword evidence="4" id="KW-1185">Reference proteome</keyword>
<accession>A0ABY7NI41</accession>